<name>A0ABZ2U895_ASHYP</name>
<evidence type="ECO:0000313" key="2">
    <source>
        <dbReference type="EMBL" id="WYY26446.1"/>
    </source>
</evidence>
<evidence type="ECO:0000313" key="3">
    <source>
        <dbReference type="Proteomes" id="UP001484199"/>
    </source>
</evidence>
<dbReference type="Gene3D" id="2.180.10.10">
    <property type="entry name" value="RHS repeat-associated core"/>
    <property type="match status" value="1"/>
</dbReference>
<feature type="transmembrane region" description="Helical" evidence="1">
    <location>
        <begin position="12"/>
        <end position="31"/>
    </location>
</feature>
<keyword evidence="1" id="KW-0812">Transmembrane</keyword>
<gene>
    <name evidence="2" type="ORF">AshY1_03320</name>
</gene>
<sequence>MYLKKNIMDNFFLNLFIIVICIICFNFNQIYGVCDKQTYLNCCCVIETDSDIFETPHTENTINELVPYWKDKLIFKYIKDKGIEKINVIYDYDLKGRLTCKHYMCRNQEYRYGYNYKNQIIYKQDLKNPNFYIVYEYNDKNQLIHAINCMNNSKTKYEYDLKGRLIKKIEFLPCEKNFLKQNIVNYKYNEKGQKIQKKSYYLLFQRNNFLLSFINKMHKRGLVLYTYEYDGEGLKIKKINHQNGNLFSYKYYSFDESF</sequence>
<keyword evidence="1" id="KW-0472">Membrane</keyword>
<protein>
    <submittedName>
        <fullName evidence="2">Uncharacterized protein</fullName>
    </submittedName>
</protein>
<dbReference type="Proteomes" id="UP001484199">
    <property type="component" value="Chromosome"/>
</dbReference>
<reference evidence="2" key="1">
    <citation type="submission" date="2024-03" db="EMBL/GenBank/DDBJ databases">
        <title>The Complete Genome of 'Candidatus Phytoplasma fraxini' AshY1 from the Ash Yellows Group.</title>
        <authorList>
            <person name="Boehm J.W."/>
            <person name="Huettel B."/>
            <person name="Schneider B."/>
            <person name="Kube M."/>
        </authorList>
    </citation>
    <scope>NUCLEOTIDE SEQUENCE [LARGE SCALE GENOMIC DNA]</scope>
    <source>
        <strain evidence="2">AshY1</strain>
    </source>
</reference>
<accession>A0ABZ2U895</accession>
<dbReference type="EMBL" id="CP146843">
    <property type="protein sequence ID" value="WYY26446.1"/>
    <property type="molecule type" value="Genomic_DNA"/>
</dbReference>
<organism evidence="2 3">
    <name type="scientific">Ash yellows phytoplasma</name>
    <dbReference type="NCBI Taxonomy" id="35780"/>
    <lineage>
        <taxon>Bacteria</taxon>
        <taxon>Bacillati</taxon>
        <taxon>Mycoplasmatota</taxon>
        <taxon>Mollicutes</taxon>
        <taxon>Acholeplasmatales</taxon>
        <taxon>Acholeplasmataceae</taxon>
        <taxon>Candidatus Phytoplasma</taxon>
        <taxon>16SrVII (Ash yellows group)</taxon>
    </lineage>
</organism>
<evidence type="ECO:0000256" key="1">
    <source>
        <dbReference type="SAM" id="Phobius"/>
    </source>
</evidence>
<keyword evidence="3" id="KW-1185">Reference proteome</keyword>
<dbReference type="RefSeq" id="WP_341266350.1">
    <property type="nucleotide sequence ID" value="NZ_CP146843.1"/>
</dbReference>
<proteinExistence type="predicted"/>
<keyword evidence="1" id="KW-1133">Transmembrane helix</keyword>